<proteinExistence type="predicted"/>
<keyword evidence="3" id="KW-1185">Reference proteome</keyword>
<dbReference type="HOGENOM" id="CLU_056207_0_0_1"/>
<feature type="region of interest" description="Disordered" evidence="1">
    <location>
        <begin position="273"/>
        <end position="312"/>
    </location>
</feature>
<feature type="compositionally biased region" description="Low complexity" evidence="1">
    <location>
        <begin position="46"/>
        <end position="60"/>
    </location>
</feature>
<evidence type="ECO:0000313" key="2">
    <source>
        <dbReference type="EMBL" id="KIP12616.1"/>
    </source>
</evidence>
<dbReference type="EMBL" id="KN840439">
    <property type="protein sequence ID" value="KIP12616.1"/>
    <property type="molecule type" value="Genomic_DNA"/>
</dbReference>
<gene>
    <name evidence="2" type="ORF">PHLGIDRAFT_27385</name>
</gene>
<feature type="compositionally biased region" description="Pro residues" evidence="1">
    <location>
        <begin position="298"/>
        <end position="307"/>
    </location>
</feature>
<dbReference type="OrthoDB" id="3250108at2759"/>
<organism evidence="2 3">
    <name type="scientific">Phlebiopsis gigantea (strain 11061_1 CR5-6)</name>
    <name type="common">White-rot fungus</name>
    <name type="synonym">Peniophora gigantea</name>
    <dbReference type="NCBI Taxonomy" id="745531"/>
    <lineage>
        <taxon>Eukaryota</taxon>
        <taxon>Fungi</taxon>
        <taxon>Dikarya</taxon>
        <taxon>Basidiomycota</taxon>
        <taxon>Agaricomycotina</taxon>
        <taxon>Agaricomycetes</taxon>
        <taxon>Polyporales</taxon>
        <taxon>Phanerochaetaceae</taxon>
        <taxon>Phlebiopsis</taxon>
    </lineage>
</organism>
<evidence type="ECO:0000313" key="3">
    <source>
        <dbReference type="Proteomes" id="UP000053257"/>
    </source>
</evidence>
<dbReference type="Proteomes" id="UP000053257">
    <property type="component" value="Unassembled WGS sequence"/>
</dbReference>
<feature type="region of interest" description="Disordered" evidence="1">
    <location>
        <begin position="126"/>
        <end position="146"/>
    </location>
</feature>
<evidence type="ECO:0000256" key="1">
    <source>
        <dbReference type="SAM" id="MobiDB-lite"/>
    </source>
</evidence>
<feature type="region of interest" description="Disordered" evidence="1">
    <location>
        <begin position="42"/>
        <end position="79"/>
    </location>
</feature>
<sequence>MVALSPVPEISISLAPPEVPQVEPFSPFMATGFSIPTTPVDEDSFRPLLLSPPATASPRLVKPLSPLRPSESSVKGQGLERERFEELLKSSKERNAVMGGKRSPDLRKEIALKVHRNKQVERRALFLSKVQAPPSPGATLLPKTPPESPAIFHYSLPSPGLHSPLSAFATEDPARPRDIWVEQVDFRLPEQKCIKPPPRSTSLYKTKRLPSLDQITAHLSQQAHHAHEAPAAAAKHGVRLPAFLKTATTKEDASRTDVTVSAKARPALPAGVGRLHFPIRSPSPPREEAKAEIRAPSPRLPPSPSPSSPKLQIRTTVVPRTSSFSPIELTENNLRALDLARERTAHNMLTRLRRRTVMPDGVYGRATLVVADDERKMRRHSAPPELPLRERVGFIKPVLDLPGAF</sequence>
<protein>
    <submittedName>
        <fullName evidence="2">Uncharacterized protein</fullName>
    </submittedName>
</protein>
<accession>A0A0C3S7T0</accession>
<reference evidence="2 3" key="1">
    <citation type="journal article" date="2014" name="PLoS Genet.">
        <title>Analysis of the Phlebiopsis gigantea genome, transcriptome and secretome provides insight into its pioneer colonization strategies of wood.</title>
        <authorList>
            <person name="Hori C."/>
            <person name="Ishida T."/>
            <person name="Igarashi K."/>
            <person name="Samejima M."/>
            <person name="Suzuki H."/>
            <person name="Master E."/>
            <person name="Ferreira P."/>
            <person name="Ruiz-Duenas F.J."/>
            <person name="Held B."/>
            <person name="Canessa P."/>
            <person name="Larrondo L.F."/>
            <person name="Schmoll M."/>
            <person name="Druzhinina I.S."/>
            <person name="Kubicek C.P."/>
            <person name="Gaskell J.A."/>
            <person name="Kersten P."/>
            <person name="St John F."/>
            <person name="Glasner J."/>
            <person name="Sabat G."/>
            <person name="Splinter BonDurant S."/>
            <person name="Syed K."/>
            <person name="Yadav J."/>
            <person name="Mgbeahuruike A.C."/>
            <person name="Kovalchuk A."/>
            <person name="Asiegbu F.O."/>
            <person name="Lackner G."/>
            <person name="Hoffmeister D."/>
            <person name="Rencoret J."/>
            <person name="Gutierrez A."/>
            <person name="Sun H."/>
            <person name="Lindquist E."/>
            <person name="Barry K."/>
            <person name="Riley R."/>
            <person name="Grigoriev I.V."/>
            <person name="Henrissat B."/>
            <person name="Kues U."/>
            <person name="Berka R.M."/>
            <person name="Martinez A.T."/>
            <person name="Covert S.F."/>
            <person name="Blanchette R.A."/>
            <person name="Cullen D."/>
        </authorList>
    </citation>
    <scope>NUCLEOTIDE SEQUENCE [LARGE SCALE GENOMIC DNA]</scope>
    <source>
        <strain evidence="2 3">11061_1 CR5-6</strain>
    </source>
</reference>
<dbReference type="AlphaFoldDB" id="A0A0C3S7T0"/>
<name>A0A0C3S7T0_PHLG1</name>